<organism evidence="3 4">
    <name type="scientific">Nonomuraea longicatena</name>
    <dbReference type="NCBI Taxonomy" id="83682"/>
    <lineage>
        <taxon>Bacteria</taxon>
        <taxon>Bacillati</taxon>
        <taxon>Actinomycetota</taxon>
        <taxon>Actinomycetes</taxon>
        <taxon>Streptosporangiales</taxon>
        <taxon>Streptosporangiaceae</taxon>
        <taxon>Nonomuraea</taxon>
    </lineage>
</organism>
<keyword evidence="1" id="KW-0812">Transmembrane</keyword>
<name>A0ABN1P2E4_9ACTN</name>
<dbReference type="Proteomes" id="UP001501578">
    <property type="component" value="Unassembled WGS sequence"/>
</dbReference>
<evidence type="ECO:0000313" key="4">
    <source>
        <dbReference type="Proteomes" id="UP001501578"/>
    </source>
</evidence>
<reference evidence="3 4" key="1">
    <citation type="journal article" date="2019" name="Int. J. Syst. Evol. Microbiol.">
        <title>The Global Catalogue of Microorganisms (GCM) 10K type strain sequencing project: providing services to taxonomists for standard genome sequencing and annotation.</title>
        <authorList>
            <consortium name="The Broad Institute Genomics Platform"/>
            <consortium name="The Broad Institute Genome Sequencing Center for Infectious Disease"/>
            <person name="Wu L."/>
            <person name="Ma J."/>
        </authorList>
    </citation>
    <scope>NUCLEOTIDE SEQUENCE [LARGE SCALE GENOMIC DNA]</scope>
    <source>
        <strain evidence="3 4">JCM 11136</strain>
    </source>
</reference>
<keyword evidence="4" id="KW-1185">Reference proteome</keyword>
<gene>
    <name evidence="3" type="ORF">GCM10009560_19880</name>
</gene>
<proteinExistence type="predicted"/>
<feature type="transmembrane region" description="Helical" evidence="1">
    <location>
        <begin position="187"/>
        <end position="206"/>
    </location>
</feature>
<feature type="domain" description="DUF4328" evidence="2">
    <location>
        <begin position="52"/>
        <end position="211"/>
    </location>
</feature>
<accession>A0ABN1P2E4</accession>
<dbReference type="Pfam" id="PF14219">
    <property type="entry name" value="DUF4328"/>
    <property type="match status" value="1"/>
</dbReference>
<sequence>MNPPPVTLKPVRIMAIVVIVMLCVDSLAALLTLGADLYGIALMERLILDPDTVSEAELATSDTIDLAVEGLWSGAFLGSGVAFLVWLFRVRANAEVFDADSQRYSKVSLVLGWVVPIVCLWYPKKFVDDIWLASLRAQVPPGAQVRRSGLVWGWWLCWVAWLIANTFATLAFRWATDAQGWLDAYRIEIVFVVVSWVTAGLAIAVVRRITAMQEEVRARLAAMPPQPVE</sequence>
<evidence type="ECO:0000256" key="1">
    <source>
        <dbReference type="SAM" id="Phobius"/>
    </source>
</evidence>
<keyword evidence="1" id="KW-1133">Transmembrane helix</keyword>
<dbReference type="InterPro" id="IPR025565">
    <property type="entry name" value="DUF4328"/>
</dbReference>
<protein>
    <recommendedName>
        <fullName evidence="2">DUF4328 domain-containing protein</fullName>
    </recommendedName>
</protein>
<keyword evidence="1" id="KW-0472">Membrane</keyword>
<evidence type="ECO:0000259" key="2">
    <source>
        <dbReference type="Pfam" id="PF14219"/>
    </source>
</evidence>
<dbReference type="RefSeq" id="WP_343949449.1">
    <property type="nucleotide sequence ID" value="NZ_BAAAHQ010000008.1"/>
</dbReference>
<comment type="caution">
    <text evidence="3">The sequence shown here is derived from an EMBL/GenBank/DDBJ whole genome shotgun (WGS) entry which is preliminary data.</text>
</comment>
<feature type="transmembrane region" description="Helical" evidence="1">
    <location>
        <begin position="12"/>
        <end position="35"/>
    </location>
</feature>
<evidence type="ECO:0000313" key="3">
    <source>
        <dbReference type="EMBL" id="GAA0921192.1"/>
    </source>
</evidence>
<feature type="transmembrane region" description="Helical" evidence="1">
    <location>
        <begin position="152"/>
        <end position="175"/>
    </location>
</feature>
<dbReference type="EMBL" id="BAAAHQ010000008">
    <property type="protein sequence ID" value="GAA0921192.1"/>
    <property type="molecule type" value="Genomic_DNA"/>
</dbReference>
<feature type="transmembrane region" description="Helical" evidence="1">
    <location>
        <begin position="71"/>
        <end position="92"/>
    </location>
</feature>